<dbReference type="PANTHER" id="PTHR45436:SF14">
    <property type="entry name" value="SENSOR PROTEIN QSEC"/>
    <property type="match status" value="1"/>
</dbReference>
<evidence type="ECO:0000256" key="8">
    <source>
        <dbReference type="ARBA" id="ARBA00022777"/>
    </source>
</evidence>
<accession>A0A5J6LHE3</accession>
<keyword evidence="6 13" id="KW-0812">Transmembrane</keyword>
<keyword evidence="4" id="KW-0597">Phosphoprotein</keyword>
<dbReference type="Gene3D" id="1.10.287.130">
    <property type="match status" value="1"/>
</dbReference>
<dbReference type="RefSeq" id="WP_151057797.1">
    <property type="nucleotide sequence ID" value="NZ_CP044222.1"/>
</dbReference>
<keyword evidence="17" id="KW-1185">Reference proteome</keyword>
<dbReference type="SUPFAM" id="SSF47384">
    <property type="entry name" value="Homodimeric domain of signal transducing histidine kinase"/>
    <property type="match status" value="1"/>
</dbReference>
<gene>
    <name evidence="16" type="ORF">F5I99_16205</name>
</gene>
<dbReference type="PANTHER" id="PTHR45436">
    <property type="entry name" value="SENSOR HISTIDINE KINASE YKOH"/>
    <property type="match status" value="1"/>
</dbReference>
<dbReference type="Gene3D" id="3.30.565.10">
    <property type="entry name" value="Histidine kinase-like ATPase, C-terminal domain"/>
    <property type="match status" value="1"/>
</dbReference>
<keyword evidence="8" id="KW-0418">Kinase</keyword>
<dbReference type="InterPro" id="IPR036097">
    <property type="entry name" value="HisK_dim/P_sf"/>
</dbReference>
<keyword evidence="9" id="KW-0067">ATP-binding</keyword>
<dbReference type="Proteomes" id="UP000325606">
    <property type="component" value="Chromosome"/>
</dbReference>
<dbReference type="GO" id="GO:0000155">
    <property type="term" value="F:phosphorelay sensor kinase activity"/>
    <property type="evidence" value="ECO:0007669"/>
    <property type="project" value="InterPro"/>
</dbReference>
<evidence type="ECO:0000256" key="13">
    <source>
        <dbReference type="SAM" id="Phobius"/>
    </source>
</evidence>
<feature type="transmembrane region" description="Helical" evidence="13">
    <location>
        <begin position="150"/>
        <end position="172"/>
    </location>
</feature>
<dbReference type="InterPro" id="IPR036890">
    <property type="entry name" value="HATPase_C_sf"/>
</dbReference>
<evidence type="ECO:0000256" key="4">
    <source>
        <dbReference type="ARBA" id="ARBA00022553"/>
    </source>
</evidence>
<protein>
    <recommendedName>
        <fullName evidence="3">histidine kinase</fullName>
        <ecNumber evidence="3">2.7.13.3</ecNumber>
    </recommendedName>
</protein>
<dbReference type="GO" id="GO:0005524">
    <property type="term" value="F:ATP binding"/>
    <property type="evidence" value="ECO:0007669"/>
    <property type="project" value="UniProtKB-KW"/>
</dbReference>
<dbReference type="InterPro" id="IPR003661">
    <property type="entry name" value="HisK_dim/P_dom"/>
</dbReference>
<dbReference type="KEGG" id="nik:F5I99_16205"/>
<keyword evidence="10 13" id="KW-1133">Transmembrane helix</keyword>
<evidence type="ECO:0000256" key="6">
    <source>
        <dbReference type="ARBA" id="ARBA00022692"/>
    </source>
</evidence>
<evidence type="ECO:0000256" key="10">
    <source>
        <dbReference type="ARBA" id="ARBA00022989"/>
    </source>
</evidence>
<dbReference type="GO" id="GO:0005886">
    <property type="term" value="C:plasma membrane"/>
    <property type="evidence" value="ECO:0007669"/>
    <property type="project" value="TreeGrafter"/>
</dbReference>
<dbReference type="EMBL" id="CP044222">
    <property type="protein sequence ID" value="QEW07908.1"/>
    <property type="molecule type" value="Genomic_DNA"/>
</dbReference>
<evidence type="ECO:0000259" key="15">
    <source>
        <dbReference type="PROSITE" id="PS50885"/>
    </source>
</evidence>
<feature type="domain" description="Histidine kinase" evidence="14">
    <location>
        <begin position="233"/>
        <end position="441"/>
    </location>
</feature>
<dbReference type="Pfam" id="PF08521">
    <property type="entry name" value="2CSK_N"/>
    <property type="match status" value="1"/>
</dbReference>
<evidence type="ECO:0000256" key="1">
    <source>
        <dbReference type="ARBA" id="ARBA00000085"/>
    </source>
</evidence>
<dbReference type="PROSITE" id="PS50885">
    <property type="entry name" value="HAMP"/>
    <property type="match status" value="1"/>
</dbReference>
<comment type="catalytic activity">
    <reaction evidence="1">
        <text>ATP + protein L-histidine = ADP + protein N-phospho-L-histidine.</text>
        <dbReference type="EC" id="2.7.13.3"/>
    </reaction>
</comment>
<keyword evidence="11" id="KW-0902">Two-component regulatory system</keyword>
<dbReference type="AlphaFoldDB" id="A0A5J6LHE3"/>
<feature type="domain" description="HAMP" evidence="15">
    <location>
        <begin position="173"/>
        <end position="225"/>
    </location>
</feature>
<sequence>MKSISLQKQLILRLLLLVTCLWLLGLFLAGVQLKRELNKTFDSALQETAERILPLALVEIFNREEAKLLQQLPALSAHEERLTYQVRDADGEVLLQSHTARQKSFTTPLRNGFDSQDGYRIYTVSAIQSTYFIQVAEPLAKRRDAVLNTLLIMAMPLLLLLPLCLLMAVFLVRQVIRPVRQYGTQLAQRGAGDLTPVAHGNLPHELEPMRQAVNQLMRRLQSALEAERHFTANAAHELRTPLATMMAQTQRLEKTLNDEASRLKAGQLVTTLNHLVNLSDKLLQLAKADSSGLLTDTPQDLSLLLSLIADEYQRSGVQDLQLQLPQQAVKACIDADAFSILVKNLIENAIKHGEANSRITVQLSVKGELRVVNACEPLNAEQLKRLHERFFRASVTTPGSGLGLAIVDALVKGMGGQIQLLSPASDSDKGFEAVVQLPIQS</sequence>
<dbReference type="PROSITE" id="PS50109">
    <property type="entry name" value="HIS_KIN"/>
    <property type="match status" value="1"/>
</dbReference>
<dbReference type="InterPro" id="IPR013727">
    <property type="entry name" value="2CSK_N"/>
</dbReference>
<evidence type="ECO:0000259" key="14">
    <source>
        <dbReference type="PROSITE" id="PS50109"/>
    </source>
</evidence>
<evidence type="ECO:0000256" key="11">
    <source>
        <dbReference type="ARBA" id="ARBA00023012"/>
    </source>
</evidence>
<dbReference type="SMART" id="SM00304">
    <property type="entry name" value="HAMP"/>
    <property type="match status" value="1"/>
</dbReference>
<evidence type="ECO:0000256" key="9">
    <source>
        <dbReference type="ARBA" id="ARBA00022840"/>
    </source>
</evidence>
<proteinExistence type="predicted"/>
<dbReference type="InterPro" id="IPR004358">
    <property type="entry name" value="Sig_transdc_His_kin-like_C"/>
</dbReference>
<dbReference type="SMART" id="SM00387">
    <property type="entry name" value="HATPase_c"/>
    <property type="match status" value="1"/>
</dbReference>
<dbReference type="InterPro" id="IPR003594">
    <property type="entry name" value="HATPase_dom"/>
</dbReference>
<organism evidence="16 17">
    <name type="scientific">Nitrincola iocasae</name>
    <dbReference type="NCBI Taxonomy" id="2614693"/>
    <lineage>
        <taxon>Bacteria</taxon>
        <taxon>Pseudomonadati</taxon>
        <taxon>Pseudomonadota</taxon>
        <taxon>Gammaproteobacteria</taxon>
        <taxon>Oceanospirillales</taxon>
        <taxon>Oceanospirillaceae</taxon>
        <taxon>Nitrincola</taxon>
    </lineage>
</organism>
<dbReference type="Gene3D" id="6.10.340.10">
    <property type="match status" value="1"/>
</dbReference>
<dbReference type="InterPro" id="IPR003660">
    <property type="entry name" value="HAMP_dom"/>
</dbReference>
<name>A0A5J6LHE3_9GAMM</name>
<dbReference type="SMART" id="SM00388">
    <property type="entry name" value="HisKA"/>
    <property type="match status" value="1"/>
</dbReference>
<dbReference type="EC" id="2.7.13.3" evidence="3"/>
<evidence type="ECO:0000313" key="16">
    <source>
        <dbReference type="EMBL" id="QEW07908.1"/>
    </source>
</evidence>
<dbReference type="SUPFAM" id="SSF55874">
    <property type="entry name" value="ATPase domain of HSP90 chaperone/DNA topoisomerase II/histidine kinase"/>
    <property type="match status" value="1"/>
</dbReference>
<evidence type="ECO:0000256" key="5">
    <source>
        <dbReference type="ARBA" id="ARBA00022679"/>
    </source>
</evidence>
<dbReference type="PRINTS" id="PR00344">
    <property type="entry name" value="BCTRLSENSOR"/>
</dbReference>
<dbReference type="CDD" id="cd00075">
    <property type="entry name" value="HATPase"/>
    <property type="match status" value="1"/>
</dbReference>
<keyword evidence="12 13" id="KW-0472">Membrane</keyword>
<dbReference type="Pfam" id="PF02518">
    <property type="entry name" value="HATPase_c"/>
    <property type="match status" value="1"/>
</dbReference>
<evidence type="ECO:0000256" key="3">
    <source>
        <dbReference type="ARBA" id="ARBA00012438"/>
    </source>
</evidence>
<dbReference type="Pfam" id="PF00672">
    <property type="entry name" value="HAMP"/>
    <property type="match status" value="1"/>
</dbReference>
<dbReference type="InterPro" id="IPR005467">
    <property type="entry name" value="His_kinase_dom"/>
</dbReference>
<dbReference type="InterPro" id="IPR050428">
    <property type="entry name" value="TCS_sensor_his_kinase"/>
</dbReference>
<reference evidence="16 17" key="1">
    <citation type="submission" date="2019-09" db="EMBL/GenBank/DDBJ databases">
        <title>Nitrincola iocasae sp. nov., a bacterium isolated from the sediment collected at a cold seep field in South China Sea.</title>
        <authorList>
            <person name="Zhang H."/>
            <person name="Wang H."/>
            <person name="Li C."/>
        </authorList>
    </citation>
    <scope>NUCLEOTIDE SEQUENCE [LARGE SCALE GENOMIC DNA]</scope>
    <source>
        <strain evidence="16 17">KXZD1103</strain>
    </source>
</reference>
<dbReference type="CDD" id="cd00082">
    <property type="entry name" value="HisKA"/>
    <property type="match status" value="1"/>
</dbReference>
<evidence type="ECO:0000256" key="12">
    <source>
        <dbReference type="ARBA" id="ARBA00023136"/>
    </source>
</evidence>
<evidence type="ECO:0000313" key="17">
    <source>
        <dbReference type="Proteomes" id="UP000325606"/>
    </source>
</evidence>
<keyword evidence="5" id="KW-0808">Transferase</keyword>
<keyword evidence="7" id="KW-0547">Nucleotide-binding</keyword>
<evidence type="ECO:0000256" key="2">
    <source>
        <dbReference type="ARBA" id="ARBA00004141"/>
    </source>
</evidence>
<evidence type="ECO:0000256" key="7">
    <source>
        <dbReference type="ARBA" id="ARBA00022741"/>
    </source>
</evidence>
<dbReference type="Gene3D" id="1.20.5.1040">
    <property type="entry name" value="Sensor protein qsec"/>
    <property type="match status" value="1"/>
</dbReference>
<comment type="subcellular location">
    <subcellularLocation>
        <location evidence="2">Membrane</location>
        <topology evidence="2">Multi-pass membrane protein</topology>
    </subcellularLocation>
</comment>
<dbReference type="Pfam" id="PF00512">
    <property type="entry name" value="HisKA"/>
    <property type="match status" value="1"/>
</dbReference>